<sequence>MNTFDVVFCDYSPSSSSASSVENGCDGSHLSSCSLFSLSQNYNLSDADVITSPPPSIHTLSAGESFIPARDNSHSDINFDDGGDFGDLSDLLNHLLVKDSYHKDLSDLTLGITYLYYLSKCEKDELGFSSLIRREDIIENMVSQSYDVENFSAKVTARFINSVFAPIFSNFSANDRLELLHNIIRKVRPDIVHNGEVSSNACLKFFRDVKYERTTCGRLTKMCCVILFHNIFQDWISIGVCQLMSKYELDSWSMFRLISDFFRNNCCR</sequence>
<name>A0A0S4M424_9BURK</name>
<dbReference type="RefSeq" id="WP_092490589.1">
    <property type="nucleotide sequence ID" value="NZ_LN906597.1"/>
</dbReference>
<dbReference type="Proteomes" id="UP000198651">
    <property type="component" value="Chromosome I"/>
</dbReference>
<dbReference type="EMBL" id="LN906597">
    <property type="protein sequence ID" value="CUT18059.1"/>
    <property type="molecule type" value="Genomic_DNA"/>
</dbReference>
<protein>
    <submittedName>
        <fullName evidence="1">Uncharacterized protein</fullName>
    </submittedName>
</protein>
<proteinExistence type="predicted"/>
<organism evidence="1 2">
    <name type="scientific">Candidatus Ichthyocystis hellenicum</name>
    <dbReference type="NCBI Taxonomy" id="1561003"/>
    <lineage>
        <taxon>Bacteria</taxon>
        <taxon>Pseudomonadati</taxon>
        <taxon>Pseudomonadota</taxon>
        <taxon>Betaproteobacteria</taxon>
        <taxon>Burkholderiales</taxon>
        <taxon>Candidatus Ichthyocystis</taxon>
    </lineage>
</organism>
<dbReference type="STRING" id="1561003.Ark11_1253"/>
<evidence type="ECO:0000313" key="2">
    <source>
        <dbReference type="Proteomes" id="UP000198651"/>
    </source>
</evidence>
<gene>
    <name evidence="1" type="ORF">Ark11_1253</name>
</gene>
<accession>A0A0S4M424</accession>
<dbReference type="AlphaFoldDB" id="A0A0S4M424"/>
<evidence type="ECO:0000313" key="1">
    <source>
        <dbReference type="EMBL" id="CUT18059.1"/>
    </source>
</evidence>
<dbReference type="OrthoDB" id="9881246at2"/>
<keyword evidence="2" id="KW-1185">Reference proteome</keyword>
<reference evidence="2" key="1">
    <citation type="submission" date="2015-11" db="EMBL/GenBank/DDBJ databases">
        <authorList>
            <person name="Seth-Smith H.M.B."/>
        </authorList>
    </citation>
    <scope>NUCLEOTIDE SEQUENCE [LARGE SCALE GENOMIC DNA]</scope>
    <source>
        <strain evidence="2">2013Ark11</strain>
    </source>
</reference>